<evidence type="ECO:0000256" key="6">
    <source>
        <dbReference type="ARBA" id="ARBA00022989"/>
    </source>
</evidence>
<dbReference type="Gene3D" id="1.20.1530.20">
    <property type="match status" value="1"/>
</dbReference>
<organism evidence="9 10">
    <name type="scientific">Winmispira thermophila (strain ATCC 700085 / DSM 6578 / Z-1203)</name>
    <name type="common">Spirochaeta thermophila</name>
    <dbReference type="NCBI Taxonomy" id="869211"/>
    <lineage>
        <taxon>Bacteria</taxon>
        <taxon>Pseudomonadati</taxon>
        <taxon>Spirochaetota</taxon>
        <taxon>Spirochaetia</taxon>
        <taxon>Winmispirales</taxon>
        <taxon>Winmispiraceae</taxon>
        <taxon>Winmispira</taxon>
    </lineage>
</organism>
<evidence type="ECO:0000256" key="4">
    <source>
        <dbReference type="ARBA" id="ARBA00022475"/>
    </source>
</evidence>
<proteinExistence type="inferred from homology"/>
<dbReference type="InterPro" id="IPR002657">
    <property type="entry name" value="BilAc:Na_symport/Acr3"/>
</dbReference>
<feature type="transmembrane region" description="Helical" evidence="8">
    <location>
        <begin position="12"/>
        <end position="32"/>
    </location>
</feature>
<evidence type="ECO:0000256" key="1">
    <source>
        <dbReference type="ARBA" id="ARBA00004651"/>
    </source>
</evidence>
<name>G0GE95_WINT7</name>
<protein>
    <submittedName>
        <fullName evidence="9">Bile acid:sodium symporter</fullName>
    </submittedName>
</protein>
<keyword evidence="7 8" id="KW-0472">Membrane</keyword>
<dbReference type="GO" id="GO:0015104">
    <property type="term" value="F:antimonite transmembrane transporter activity"/>
    <property type="evidence" value="ECO:0007669"/>
    <property type="project" value="TreeGrafter"/>
</dbReference>
<keyword evidence="10" id="KW-1185">Reference proteome</keyword>
<dbReference type="KEGG" id="stq:Spith_1176"/>
<evidence type="ECO:0000256" key="7">
    <source>
        <dbReference type="ARBA" id="ARBA00023136"/>
    </source>
</evidence>
<feature type="transmembrane region" description="Helical" evidence="8">
    <location>
        <begin position="271"/>
        <end position="293"/>
    </location>
</feature>
<dbReference type="InterPro" id="IPR038770">
    <property type="entry name" value="Na+/solute_symporter_sf"/>
</dbReference>
<evidence type="ECO:0000256" key="8">
    <source>
        <dbReference type="SAM" id="Phobius"/>
    </source>
</evidence>
<keyword evidence="3" id="KW-0813">Transport</keyword>
<evidence type="ECO:0000313" key="9">
    <source>
        <dbReference type="EMBL" id="AEJ61448.1"/>
    </source>
</evidence>
<comment type="subcellular location">
    <subcellularLocation>
        <location evidence="1">Cell membrane</location>
        <topology evidence="1">Multi-pass membrane protein</topology>
    </subcellularLocation>
</comment>
<dbReference type="PANTHER" id="PTHR43057">
    <property type="entry name" value="ARSENITE EFFLUX TRANSPORTER"/>
    <property type="match status" value="1"/>
</dbReference>
<feature type="transmembrane region" description="Helical" evidence="8">
    <location>
        <begin position="107"/>
        <end position="127"/>
    </location>
</feature>
<dbReference type="AlphaFoldDB" id="G0GE95"/>
<dbReference type="GO" id="GO:0015105">
    <property type="term" value="F:arsenite transmembrane transporter activity"/>
    <property type="evidence" value="ECO:0007669"/>
    <property type="project" value="TreeGrafter"/>
</dbReference>
<reference evidence="9 10" key="1">
    <citation type="submission" date="2011-06" db="EMBL/GenBank/DDBJ databases">
        <title>The complete genome of Spirochaeta thermophila DSM 6578.</title>
        <authorList>
            <consortium name="US DOE Joint Genome Institute (JGI-PGF)"/>
            <person name="Lucas S."/>
            <person name="Lapidus A."/>
            <person name="Bruce D."/>
            <person name="Goodwin L."/>
            <person name="Pitluck S."/>
            <person name="Peters L."/>
            <person name="Kyrpides N."/>
            <person name="Mavromatis K."/>
            <person name="Ivanova N."/>
            <person name="Mikailova N."/>
            <person name="Pagani I."/>
            <person name="Chertkov O."/>
            <person name="Detter J.C."/>
            <person name="Tapia R."/>
            <person name="Han C."/>
            <person name="Land M."/>
            <person name="Hauser L."/>
            <person name="Markowitz V."/>
            <person name="Cheng J.-F."/>
            <person name="Hugenholtz P."/>
            <person name="Woyke T."/>
            <person name="Wu D."/>
            <person name="Spring S."/>
            <person name="Merkhoffer B."/>
            <person name="Schneider S."/>
            <person name="Klenk H.-P."/>
            <person name="Eisen J.A."/>
        </authorList>
    </citation>
    <scope>NUCLEOTIDE SEQUENCE [LARGE SCALE GENOMIC DNA]</scope>
    <source>
        <strain evidence="10">ATCC 700085 / DSM 6578 / Z-1203</strain>
    </source>
</reference>
<keyword evidence="6 8" id="KW-1133">Transmembrane helix</keyword>
<evidence type="ECO:0000256" key="3">
    <source>
        <dbReference type="ARBA" id="ARBA00022448"/>
    </source>
</evidence>
<keyword evidence="4" id="KW-1003">Cell membrane</keyword>
<evidence type="ECO:0000313" key="10">
    <source>
        <dbReference type="Proteomes" id="UP000007254"/>
    </source>
</evidence>
<dbReference type="PANTHER" id="PTHR43057:SF1">
    <property type="entry name" value="ARSENICAL-RESISTANCE PROTEIN 3"/>
    <property type="match status" value="1"/>
</dbReference>
<dbReference type="Pfam" id="PF01758">
    <property type="entry name" value="SBF"/>
    <property type="match status" value="1"/>
</dbReference>
<dbReference type="GO" id="GO:0015297">
    <property type="term" value="F:antiporter activity"/>
    <property type="evidence" value="ECO:0007669"/>
    <property type="project" value="InterPro"/>
</dbReference>
<accession>G0GE95</accession>
<dbReference type="OrthoDB" id="1551454at2"/>
<evidence type="ECO:0000256" key="5">
    <source>
        <dbReference type="ARBA" id="ARBA00022692"/>
    </source>
</evidence>
<sequence length="329" mass="36778">MLNSLARHLREHLFWYSLVSIGLGWIGGLLFPDLPRTHADVFKTMANILVFLMIYPMMINLRVEKLLDVAKDPKPVLLSLFYNFLLTPGLSYLLARLFFQGSPDVALGFWLVMLIPGSSMSLGYTGLTGGNLEVGAIALGLNFVIVPVILPFLMHLLGKTYEVHVPLGTLIWTVVLVLLLPMILGDLTRRLIIRKGGQKGYESLKPLFSSVTMLGMFLIVALIFFTKAELLTEKWTILIPLLVVTFLYLLVMFPLITWINRYVGLSYEEHMGIVFLSTGKNNGTAIAIALMGFSPLTAIPAATLPLFQIVFSIAYVLLAPKIRSFFERR</sequence>
<feature type="transmembrane region" description="Helical" evidence="8">
    <location>
        <begin position="44"/>
        <end position="63"/>
    </location>
</feature>
<feature type="transmembrane region" description="Helical" evidence="8">
    <location>
        <begin position="134"/>
        <end position="157"/>
    </location>
</feature>
<feature type="transmembrane region" description="Helical" evidence="8">
    <location>
        <begin position="299"/>
        <end position="319"/>
    </location>
</feature>
<feature type="transmembrane region" description="Helical" evidence="8">
    <location>
        <begin position="206"/>
        <end position="225"/>
    </location>
</feature>
<dbReference type="RefSeq" id="WP_014624793.1">
    <property type="nucleotide sequence ID" value="NC_017583.1"/>
</dbReference>
<dbReference type="HOGENOM" id="CLU_022869_1_0_12"/>
<feature type="transmembrane region" description="Helical" evidence="8">
    <location>
        <begin position="163"/>
        <end position="185"/>
    </location>
</feature>
<dbReference type="Proteomes" id="UP000007254">
    <property type="component" value="Chromosome"/>
</dbReference>
<dbReference type="GO" id="GO:0005886">
    <property type="term" value="C:plasma membrane"/>
    <property type="evidence" value="ECO:0007669"/>
    <property type="project" value="UniProtKB-SubCell"/>
</dbReference>
<dbReference type="STRING" id="869211.Spith_1176"/>
<dbReference type="InterPro" id="IPR004706">
    <property type="entry name" value="Arsenical-R_Acr3"/>
</dbReference>
<feature type="transmembrane region" description="Helical" evidence="8">
    <location>
        <begin position="75"/>
        <end position="95"/>
    </location>
</feature>
<gene>
    <name evidence="9" type="ordered locus">Spith_1176</name>
</gene>
<evidence type="ECO:0000256" key="2">
    <source>
        <dbReference type="ARBA" id="ARBA00010110"/>
    </source>
</evidence>
<feature type="transmembrane region" description="Helical" evidence="8">
    <location>
        <begin position="237"/>
        <end position="259"/>
    </location>
</feature>
<comment type="similarity">
    <text evidence="2">Belongs to the arsenical resistance-3 (ACR3) (TC 2.A.59) family.</text>
</comment>
<keyword evidence="5 8" id="KW-0812">Transmembrane</keyword>
<dbReference type="EMBL" id="CP002903">
    <property type="protein sequence ID" value="AEJ61448.1"/>
    <property type="molecule type" value="Genomic_DNA"/>
</dbReference>